<evidence type="ECO:0000313" key="1">
    <source>
        <dbReference type="EMBL" id="KTF06482.1"/>
    </source>
</evidence>
<proteinExistence type="predicted"/>
<dbReference type="AlphaFoldDB" id="A0A1B6NU60"/>
<comment type="caution">
    <text evidence="1">The sequence shown here is derived from an EMBL/GenBank/DDBJ whole genome shotgun (WGS) entry which is preliminary data.</text>
</comment>
<feature type="non-terminal residue" evidence="1">
    <location>
        <position position="23"/>
    </location>
</feature>
<dbReference type="EMBL" id="AYSL01001122">
    <property type="protein sequence ID" value="KTF06482.1"/>
    <property type="molecule type" value="Genomic_DNA"/>
</dbReference>
<protein>
    <submittedName>
        <fullName evidence="1">Uncharacterized protein</fullName>
    </submittedName>
</protein>
<reference evidence="1" key="1">
    <citation type="submission" date="2013-11" db="EMBL/GenBank/DDBJ databases">
        <title>Microbial diversity, functional groups and degradation webs in Northern and Southern Mediterranean and Red Sea marine crude oil polluted sites.</title>
        <authorList>
            <person name="Daffonchio D."/>
            <person name="Mapelli F."/>
            <person name="Ferrer M."/>
            <person name="Richter M."/>
            <person name="Cherif A."/>
            <person name="Malkawi H.I."/>
            <person name="Yakimov M.M."/>
            <person name="Abdel-Fattah Y.R."/>
            <person name="Blaghen M."/>
            <person name="Golyshin P.N."/>
            <person name="Kalogerakis N."/>
            <person name="Boon N."/>
            <person name="Magagnini M."/>
            <person name="Fava F."/>
        </authorList>
    </citation>
    <scope>NUCLEOTIDE SEQUENCE</scope>
</reference>
<name>A0A1B6NU60_9ZZZZ</name>
<accession>A0A1B6NU60</accession>
<gene>
    <name evidence="1" type="ORF">MGSAQ_002022</name>
</gene>
<organism evidence="1">
    <name type="scientific">marine sediment metagenome</name>
    <dbReference type="NCBI Taxonomy" id="412755"/>
    <lineage>
        <taxon>unclassified sequences</taxon>
        <taxon>metagenomes</taxon>
        <taxon>ecological metagenomes</taxon>
    </lineage>
</organism>
<sequence length="23" mass="2521">MPFKGLGAYQQQMLGVLRIVSAL</sequence>